<gene>
    <name evidence="1" type="ORF">IU459_18960</name>
</gene>
<accession>A0ABS0CSM1</accession>
<proteinExistence type="predicted"/>
<dbReference type="EMBL" id="JADLQX010000013">
    <property type="protein sequence ID" value="MBF6299604.1"/>
    <property type="molecule type" value="Genomic_DNA"/>
</dbReference>
<name>A0ABS0CSM1_9NOCA</name>
<dbReference type="Proteomes" id="UP000702209">
    <property type="component" value="Unassembled WGS sequence"/>
</dbReference>
<dbReference type="InterPro" id="IPR043129">
    <property type="entry name" value="ATPase_NBD"/>
</dbReference>
<dbReference type="RefSeq" id="WP_195130865.1">
    <property type="nucleotide sequence ID" value="NZ_JADLQX010000013.1"/>
</dbReference>
<protein>
    <submittedName>
        <fullName evidence="1">ROK family protein</fullName>
    </submittedName>
</protein>
<evidence type="ECO:0000313" key="2">
    <source>
        <dbReference type="Proteomes" id="UP000702209"/>
    </source>
</evidence>
<sequence length="176" mass="18354">MTVLALEIGSAGFAASRVAVGIGTRDIRRIPVPAEGVWDACRDLLLDVAGDDEITAVGIACPSPIDESAGVVAPAGITQWRAGFGIVAAVRRLFPVAIVRMASDGLCLTLAERSVGSAAGAEAILTGAGILALIAEERAIRGTPAGHVEIPADRRLRTRDDCRPAPRVVCVRRRLR</sequence>
<evidence type="ECO:0000313" key="1">
    <source>
        <dbReference type="EMBL" id="MBF6299604.1"/>
    </source>
</evidence>
<dbReference type="Gene3D" id="3.30.420.40">
    <property type="match status" value="1"/>
</dbReference>
<dbReference type="SUPFAM" id="SSF53067">
    <property type="entry name" value="Actin-like ATPase domain"/>
    <property type="match status" value="1"/>
</dbReference>
<organism evidence="1 2">
    <name type="scientific">Nocardia amamiensis</name>
    <dbReference type="NCBI Taxonomy" id="404578"/>
    <lineage>
        <taxon>Bacteria</taxon>
        <taxon>Bacillati</taxon>
        <taxon>Actinomycetota</taxon>
        <taxon>Actinomycetes</taxon>
        <taxon>Mycobacteriales</taxon>
        <taxon>Nocardiaceae</taxon>
        <taxon>Nocardia</taxon>
    </lineage>
</organism>
<keyword evidence="2" id="KW-1185">Reference proteome</keyword>
<reference evidence="1 2" key="1">
    <citation type="submission" date="2020-10" db="EMBL/GenBank/DDBJ databases">
        <title>Identification of Nocardia species via Next-generation sequencing and recognition of intraspecies genetic diversity.</title>
        <authorList>
            <person name="Li P."/>
            <person name="Li P."/>
            <person name="Lu B."/>
        </authorList>
    </citation>
    <scope>NUCLEOTIDE SEQUENCE [LARGE SCALE GENOMIC DNA]</scope>
    <source>
        <strain evidence="1 2">BJ06-0157</strain>
    </source>
</reference>
<comment type="caution">
    <text evidence="1">The sequence shown here is derived from an EMBL/GenBank/DDBJ whole genome shotgun (WGS) entry which is preliminary data.</text>
</comment>